<accession>A0A6N2LM12</accession>
<sequence>MLKNLQVYQMDICVESVQLFGDVPLPRRTFPWNPLITLLRMMLKSRSWRQVKLSCKIEYLKRSKLMPFCKPTWKNKRGLCMNIVKLSSMMWQDYKNSCKRREIREKF</sequence>
<dbReference type="AlphaFoldDB" id="A0A6N2LM12"/>
<protein>
    <submittedName>
        <fullName evidence="1">Uncharacterized protein</fullName>
    </submittedName>
</protein>
<proteinExistence type="predicted"/>
<evidence type="ECO:0000313" key="1">
    <source>
        <dbReference type="EMBL" id="VFU42600.1"/>
    </source>
</evidence>
<name>A0A6N2LM12_SALVM</name>
<gene>
    <name evidence="1" type="ORF">SVIM_LOCUS257118</name>
</gene>
<reference evidence="1" key="1">
    <citation type="submission" date="2019-03" db="EMBL/GenBank/DDBJ databases">
        <authorList>
            <person name="Mank J."/>
            <person name="Almeida P."/>
        </authorList>
    </citation>
    <scope>NUCLEOTIDE SEQUENCE</scope>
    <source>
        <strain evidence="1">78183</strain>
    </source>
</reference>
<organism evidence="1">
    <name type="scientific">Salix viminalis</name>
    <name type="common">Common osier</name>
    <name type="synonym">Basket willow</name>
    <dbReference type="NCBI Taxonomy" id="40686"/>
    <lineage>
        <taxon>Eukaryota</taxon>
        <taxon>Viridiplantae</taxon>
        <taxon>Streptophyta</taxon>
        <taxon>Embryophyta</taxon>
        <taxon>Tracheophyta</taxon>
        <taxon>Spermatophyta</taxon>
        <taxon>Magnoliopsida</taxon>
        <taxon>eudicotyledons</taxon>
        <taxon>Gunneridae</taxon>
        <taxon>Pentapetalae</taxon>
        <taxon>rosids</taxon>
        <taxon>fabids</taxon>
        <taxon>Malpighiales</taxon>
        <taxon>Salicaceae</taxon>
        <taxon>Saliceae</taxon>
        <taxon>Salix</taxon>
    </lineage>
</organism>
<dbReference type="EMBL" id="CAADRP010001585">
    <property type="protein sequence ID" value="VFU42600.1"/>
    <property type="molecule type" value="Genomic_DNA"/>
</dbReference>